<dbReference type="OrthoDB" id="9811314at2"/>
<dbReference type="Pfam" id="PF00675">
    <property type="entry name" value="Peptidase_M16"/>
    <property type="match status" value="1"/>
</dbReference>
<evidence type="ECO:0000259" key="5">
    <source>
        <dbReference type="Pfam" id="PF00675"/>
    </source>
</evidence>
<feature type="domain" description="Peptidase M16 N-terminal" evidence="5">
    <location>
        <begin position="56"/>
        <end position="199"/>
    </location>
</feature>
<reference evidence="7 8" key="1">
    <citation type="submission" date="2018-08" db="EMBL/GenBank/DDBJ databases">
        <title>Lysobacter sp. zong2l5, whole genome shotgun sequence.</title>
        <authorList>
            <person name="Zhang X."/>
            <person name="Feng G."/>
            <person name="Zhu H."/>
        </authorList>
    </citation>
    <scope>NUCLEOTIDE SEQUENCE [LARGE SCALE GENOMIC DNA]</scope>
    <source>
        <strain evidence="8">zong2l5</strain>
    </source>
</reference>
<evidence type="ECO:0000313" key="7">
    <source>
        <dbReference type="EMBL" id="RDZ26768.1"/>
    </source>
</evidence>
<keyword evidence="4" id="KW-0732">Signal</keyword>
<dbReference type="Pfam" id="PF05193">
    <property type="entry name" value="Peptidase_M16_C"/>
    <property type="match status" value="2"/>
</dbReference>
<dbReference type="SUPFAM" id="SSF63411">
    <property type="entry name" value="LuxS/MPP-like metallohydrolase"/>
    <property type="match status" value="4"/>
</dbReference>
<accession>A0A371JYL6</accession>
<name>A0A371JYL6_9GAMM</name>
<comment type="caution">
    <text evidence="7">The sequence shown here is derived from an EMBL/GenBank/DDBJ whole genome shotgun (WGS) entry which is preliminary data.</text>
</comment>
<evidence type="ECO:0000259" key="6">
    <source>
        <dbReference type="Pfam" id="PF05193"/>
    </source>
</evidence>
<feature type="domain" description="Peptidase M16 C-terminal" evidence="6">
    <location>
        <begin position="209"/>
        <end position="383"/>
    </location>
</feature>
<dbReference type="EMBL" id="QTSU01000003">
    <property type="protein sequence ID" value="RDZ26768.1"/>
    <property type="molecule type" value="Genomic_DNA"/>
</dbReference>
<feature type="signal peptide" evidence="4">
    <location>
        <begin position="1"/>
        <end position="26"/>
    </location>
</feature>
<organism evidence="7 8">
    <name type="scientific">Lysobacter silvisoli</name>
    <dbReference type="NCBI Taxonomy" id="2293254"/>
    <lineage>
        <taxon>Bacteria</taxon>
        <taxon>Pseudomonadati</taxon>
        <taxon>Pseudomonadota</taxon>
        <taxon>Gammaproteobacteria</taxon>
        <taxon>Lysobacterales</taxon>
        <taxon>Lysobacteraceae</taxon>
        <taxon>Lysobacter</taxon>
    </lineage>
</organism>
<dbReference type="PANTHER" id="PTHR11851">
    <property type="entry name" value="METALLOPROTEASE"/>
    <property type="match status" value="1"/>
</dbReference>
<keyword evidence="8" id="KW-1185">Reference proteome</keyword>
<proteinExistence type="inferred from homology"/>
<evidence type="ECO:0000256" key="3">
    <source>
        <dbReference type="RuleBase" id="RU004447"/>
    </source>
</evidence>
<dbReference type="InterPro" id="IPR050361">
    <property type="entry name" value="MPP/UQCRC_Complex"/>
</dbReference>
<comment type="cofactor">
    <cofactor evidence="1">
        <name>Zn(2+)</name>
        <dbReference type="ChEBI" id="CHEBI:29105"/>
    </cofactor>
</comment>
<sequence length="931" mass="100454">MPTIRPSALSYSVLALALALAVPAAAQTALPKGTSAGPCVEGICEYTLGNGLQVLLFPDASKPTVTVNVTYRVGSMHENYGETGMAHLLEHLLFKGTPTHADIPAEMKKRGIGFNGTTNFDRTNYYASFPANDNTLRWLLGMEADRMVRSNIAKKDLDSEMTVVRNEMEKNENSPTAVLSQRVRSTAYLWHNYGRDTIGARSDVEGVPIERLQSFYKAWYRPDNATVIVAGRIDPAKTLALISASFAPLPRPAAPLPAFYTQDPTQDGERSVVVRRTGDLQLLFSAYHIPAETHPDNPPLEVLADVLSHVPSGRLHKALVETKLAAGAGSSGDSLRDPGLFTTMVGLPRDADLGKAETVLLAQLENLGGQPITQAELEAAKQRIANGYELGYTNVNAIALGLSGSVAAGDWRLYFVRRDAIAKVSVDDVNRVARAYLKPSNRTLGRFIPTEKPDRAEIGAAPPASALVNGYTGKAAVAAGEQFDATPSNIQARTETFTLGEGLRVSLLPKKTRGGTVVFNARFRFGDEASLTGRSVVAGATGSMIMRGAAGLSREQIDQRFEALKTEAGIGGGLQGAAIGMTSRREQLPEALALAAQILRKPDYPQAEFEQYRTQVVTSLESMRKQPGAVAAQAMGRDFDPWPVGHPLRSRGIEQMIADVKAAKVEDLRAFHRDFYGTSVGEISVVGDFDPVALKAQLQQLFVDWRAPHAFAPIDTHYQPVAPKRERFETPDKANGTVLARVNLSLNDRDADYPALLVADHILGGGGQSRLLDRIRMKDGLSYGAFSELDADASREGRDDAGNLTLSAIAAPENLDKVEAAMREEYARWIRDGVGEQELRDAIAGLITQREQGRASDGAIAGLLSSNLYLDRSMQFQADLDAKLKALTAAEVNAAIRKHFRPDDLSFYIAGDLANAAAKAKAKSSAEAARP</sequence>
<protein>
    <submittedName>
        <fullName evidence="7">Insulinase family protein</fullName>
    </submittedName>
</protein>
<evidence type="ECO:0000313" key="8">
    <source>
        <dbReference type="Proteomes" id="UP000264492"/>
    </source>
</evidence>
<dbReference type="Proteomes" id="UP000264492">
    <property type="component" value="Unassembled WGS sequence"/>
</dbReference>
<dbReference type="InterPro" id="IPR007863">
    <property type="entry name" value="Peptidase_M16_C"/>
</dbReference>
<dbReference type="Gene3D" id="3.30.830.10">
    <property type="entry name" value="Metalloenzyme, LuxS/M16 peptidase-like"/>
    <property type="match status" value="4"/>
</dbReference>
<dbReference type="AlphaFoldDB" id="A0A371JYL6"/>
<dbReference type="GO" id="GO:0046872">
    <property type="term" value="F:metal ion binding"/>
    <property type="evidence" value="ECO:0007669"/>
    <property type="project" value="InterPro"/>
</dbReference>
<evidence type="ECO:0000256" key="4">
    <source>
        <dbReference type="SAM" id="SignalP"/>
    </source>
</evidence>
<dbReference type="InterPro" id="IPR001431">
    <property type="entry name" value="Pept_M16_Zn_BS"/>
</dbReference>
<gene>
    <name evidence="7" type="ORF">DX914_17520</name>
</gene>
<feature type="domain" description="Peptidase M16 C-terminal" evidence="6">
    <location>
        <begin position="665"/>
        <end position="846"/>
    </location>
</feature>
<comment type="similarity">
    <text evidence="2 3">Belongs to the peptidase M16 family.</text>
</comment>
<evidence type="ECO:0000256" key="2">
    <source>
        <dbReference type="ARBA" id="ARBA00007261"/>
    </source>
</evidence>
<feature type="chain" id="PRO_5017009940" evidence="4">
    <location>
        <begin position="27"/>
        <end position="931"/>
    </location>
</feature>
<evidence type="ECO:0000256" key="1">
    <source>
        <dbReference type="ARBA" id="ARBA00001947"/>
    </source>
</evidence>
<dbReference type="InterPro" id="IPR011765">
    <property type="entry name" value="Pept_M16_N"/>
</dbReference>
<dbReference type="PANTHER" id="PTHR11851:SF49">
    <property type="entry name" value="MITOCHONDRIAL-PROCESSING PEPTIDASE SUBUNIT ALPHA"/>
    <property type="match status" value="1"/>
</dbReference>
<dbReference type="PROSITE" id="PS00143">
    <property type="entry name" value="INSULINASE"/>
    <property type="match status" value="1"/>
</dbReference>
<dbReference type="InterPro" id="IPR011249">
    <property type="entry name" value="Metalloenz_LuxS/M16"/>
</dbReference>
<dbReference type="RefSeq" id="WP_115861119.1">
    <property type="nucleotide sequence ID" value="NZ_QTSU01000003.1"/>
</dbReference>
<dbReference type="GO" id="GO:0006508">
    <property type="term" value="P:proteolysis"/>
    <property type="evidence" value="ECO:0007669"/>
    <property type="project" value="InterPro"/>
</dbReference>
<dbReference type="GO" id="GO:0004222">
    <property type="term" value="F:metalloendopeptidase activity"/>
    <property type="evidence" value="ECO:0007669"/>
    <property type="project" value="InterPro"/>
</dbReference>